<dbReference type="InterPro" id="IPR017900">
    <property type="entry name" value="4Fe4S_Fe_S_CS"/>
</dbReference>
<sequence length="306" mass="33329">MKALIENIQHYSLHDGPGIRTTVFFKGCPLRCRWCSNPTTQNPGRELLQKRNDCLGCGRCADLCPRGAIRAESGPPRLDRALCDACGRCAGTCPGKALLMAGREYSLDEVLVRIKKDMLFYRNSGGGVTLSGGEVLSQHAFAVELCGRCAALGIHTAIETSGFAPYEHFRALALAADVIFYDIKHLDPVRHRRLTGQDNRLILENLAHFLAETGKPVHVRLPLVPGLNDDAAHLEAYGAYLGGLPGGPETVDLEVLPYHRLGKDKYAMLGREYGLGDTPPMPRDEAEAAVRRLRGRAGGLKIFCAA</sequence>
<dbReference type="InterPro" id="IPR034457">
    <property type="entry name" value="Organic_radical-activating"/>
</dbReference>
<keyword evidence="12" id="KW-0670">Pyruvate</keyword>
<dbReference type="SFLD" id="SFLDS00029">
    <property type="entry name" value="Radical_SAM"/>
    <property type="match status" value="1"/>
</dbReference>
<keyword evidence="8" id="KW-0408">Iron</keyword>
<keyword evidence="12" id="KW-0456">Lyase</keyword>
<evidence type="ECO:0000256" key="9">
    <source>
        <dbReference type="ARBA" id="ARBA00023014"/>
    </source>
</evidence>
<evidence type="ECO:0000256" key="4">
    <source>
        <dbReference type="ARBA" id="ARBA00022485"/>
    </source>
</evidence>
<proteinExistence type="inferred from homology"/>
<dbReference type="GO" id="GO:0016491">
    <property type="term" value="F:oxidoreductase activity"/>
    <property type="evidence" value="ECO:0007669"/>
    <property type="project" value="UniProtKB-KW"/>
</dbReference>
<evidence type="ECO:0000259" key="11">
    <source>
        <dbReference type="PROSITE" id="PS51918"/>
    </source>
</evidence>
<comment type="cofactor">
    <cofactor evidence="1">
        <name>[4Fe-4S] cluster</name>
        <dbReference type="ChEBI" id="CHEBI:49883"/>
    </cofactor>
</comment>
<dbReference type="PROSITE" id="PS00198">
    <property type="entry name" value="4FE4S_FER_1"/>
    <property type="match status" value="2"/>
</dbReference>
<evidence type="ECO:0000256" key="3">
    <source>
        <dbReference type="ARBA" id="ARBA00011245"/>
    </source>
</evidence>
<evidence type="ECO:0000313" key="12">
    <source>
        <dbReference type="EMBL" id="AMD88814.1"/>
    </source>
</evidence>
<dbReference type="PANTHER" id="PTHR30352:SF4">
    <property type="entry name" value="PYRUVATE FORMATE-LYASE 2-ACTIVATING ENZYME"/>
    <property type="match status" value="1"/>
</dbReference>
<dbReference type="InterPro" id="IPR017896">
    <property type="entry name" value="4Fe4S_Fe-S-bd"/>
</dbReference>
<dbReference type="STRING" id="44742.AXF13_01050"/>
<comment type="similarity">
    <text evidence="2">Belongs to the organic radical-activating enzymes family.</text>
</comment>
<dbReference type="SFLD" id="SFLDG01066">
    <property type="entry name" value="organic_radical-activating_enz"/>
    <property type="match status" value="1"/>
</dbReference>
<dbReference type="GO" id="GO:0016829">
    <property type="term" value="F:lyase activity"/>
    <property type="evidence" value="ECO:0007669"/>
    <property type="project" value="UniProtKB-KW"/>
</dbReference>
<evidence type="ECO:0000256" key="6">
    <source>
        <dbReference type="ARBA" id="ARBA00022723"/>
    </source>
</evidence>
<feature type="domain" description="4Fe-4S ferredoxin-type" evidence="10">
    <location>
        <begin position="44"/>
        <end position="74"/>
    </location>
</feature>
<dbReference type="EMBL" id="CP014229">
    <property type="protein sequence ID" value="AMD88814.1"/>
    <property type="molecule type" value="Genomic_DNA"/>
</dbReference>
<dbReference type="AlphaFoldDB" id="A0A0X8JHH1"/>
<evidence type="ECO:0000259" key="10">
    <source>
        <dbReference type="PROSITE" id="PS51379"/>
    </source>
</evidence>
<dbReference type="Gene3D" id="3.20.20.70">
    <property type="entry name" value="Aldolase class I"/>
    <property type="match status" value="1"/>
</dbReference>
<protein>
    <submittedName>
        <fullName evidence="12">Pyruvate formate lyase-activating protein</fullName>
    </submittedName>
</protein>
<dbReference type="InterPro" id="IPR013785">
    <property type="entry name" value="Aldolase_TIM"/>
</dbReference>
<feature type="domain" description="Radical SAM core" evidence="11">
    <location>
        <begin position="14"/>
        <end position="296"/>
    </location>
</feature>
<evidence type="ECO:0000256" key="1">
    <source>
        <dbReference type="ARBA" id="ARBA00001966"/>
    </source>
</evidence>
<dbReference type="PIRSF" id="PIRSF000371">
    <property type="entry name" value="PFL_act_enz"/>
    <property type="match status" value="1"/>
</dbReference>
<dbReference type="PROSITE" id="PS01087">
    <property type="entry name" value="RADICAL_ACTIVATING"/>
    <property type="match status" value="1"/>
</dbReference>
<reference evidence="13" key="1">
    <citation type="submission" date="2016-02" db="EMBL/GenBank/DDBJ databases">
        <authorList>
            <person name="Holder M.E."/>
            <person name="Ajami N.J."/>
            <person name="Petrosino J.F."/>
        </authorList>
    </citation>
    <scope>NUCLEOTIDE SEQUENCE [LARGE SCALE GENOMIC DNA]</scope>
    <source>
        <strain evidence="13">CCUG 45958</strain>
    </source>
</reference>
<dbReference type="Proteomes" id="UP000069241">
    <property type="component" value="Chromosome"/>
</dbReference>
<dbReference type="NCBIfam" id="TIGR02494">
    <property type="entry name" value="PFLE_PFLC"/>
    <property type="match status" value="1"/>
</dbReference>
<keyword evidence="13" id="KW-1185">Reference proteome</keyword>
<keyword evidence="5" id="KW-0949">S-adenosyl-L-methionine</keyword>
<dbReference type="SFLD" id="SFLDG01118">
    <property type="entry name" value="activating_enzymes__group_2"/>
    <property type="match status" value="1"/>
</dbReference>
<dbReference type="InterPro" id="IPR001989">
    <property type="entry name" value="Radical_activat_CS"/>
</dbReference>
<evidence type="ECO:0000256" key="7">
    <source>
        <dbReference type="ARBA" id="ARBA00023002"/>
    </source>
</evidence>
<dbReference type="GO" id="GO:0046872">
    <property type="term" value="F:metal ion binding"/>
    <property type="evidence" value="ECO:0007669"/>
    <property type="project" value="UniProtKB-KW"/>
</dbReference>
<organism evidence="12 13">
    <name type="scientific">Desulfovibrio fairfieldensis</name>
    <dbReference type="NCBI Taxonomy" id="44742"/>
    <lineage>
        <taxon>Bacteria</taxon>
        <taxon>Pseudomonadati</taxon>
        <taxon>Thermodesulfobacteriota</taxon>
        <taxon>Desulfovibrionia</taxon>
        <taxon>Desulfovibrionales</taxon>
        <taxon>Desulfovibrionaceae</taxon>
        <taxon>Desulfovibrio</taxon>
    </lineage>
</organism>
<dbReference type="InterPro" id="IPR012839">
    <property type="entry name" value="Organic_radical_activase"/>
</dbReference>
<evidence type="ECO:0000256" key="2">
    <source>
        <dbReference type="ARBA" id="ARBA00009777"/>
    </source>
</evidence>
<gene>
    <name evidence="12" type="ORF">AXF13_01050</name>
</gene>
<dbReference type="InterPro" id="IPR058240">
    <property type="entry name" value="rSAM_sf"/>
</dbReference>
<evidence type="ECO:0000256" key="5">
    <source>
        <dbReference type="ARBA" id="ARBA00022691"/>
    </source>
</evidence>
<dbReference type="PROSITE" id="PS51918">
    <property type="entry name" value="RADICAL_SAM"/>
    <property type="match status" value="1"/>
</dbReference>
<evidence type="ECO:0000313" key="13">
    <source>
        <dbReference type="Proteomes" id="UP000069241"/>
    </source>
</evidence>
<keyword evidence="6" id="KW-0479">Metal-binding</keyword>
<dbReference type="SUPFAM" id="SSF102114">
    <property type="entry name" value="Radical SAM enzymes"/>
    <property type="match status" value="1"/>
</dbReference>
<dbReference type="SUPFAM" id="SSF54862">
    <property type="entry name" value="4Fe-4S ferredoxins"/>
    <property type="match status" value="1"/>
</dbReference>
<dbReference type="Gene3D" id="3.30.70.20">
    <property type="match status" value="1"/>
</dbReference>
<feature type="domain" description="4Fe-4S ferredoxin-type" evidence="10">
    <location>
        <begin position="75"/>
        <end position="103"/>
    </location>
</feature>
<dbReference type="KEGG" id="dfi:AXF13_01050"/>
<comment type="subunit">
    <text evidence="3">Monomer.</text>
</comment>
<dbReference type="InterPro" id="IPR007197">
    <property type="entry name" value="rSAM"/>
</dbReference>
<dbReference type="PROSITE" id="PS51379">
    <property type="entry name" value="4FE4S_FER_2"/>
    <property type="match status" value="2"/>
</dbReference>
<keyword evidence="7" id="KW-0560">Oxidoreductase</keyword>
<dbReference type="Pfam" id="PF00037">
    <property type="entry name" value="Fer4"/>
    <property type="match status" value="1"/>
</dbReference>
<dbReference type="Pfam" id="PF04055">
    <property type="entry name" value="Radical_SAM"/>
    <property type="match status" value="1"/>
</dbReference>
<keyword evidence="4" id="KW-0004">4Fe-4S</keyword>
<dbReference type="GO" id="GO:0051539">
    <property type="term" value="F:4 iron, 4 sulfur cluster binding"/>
    <property type="evidence" value="ECO:0007669"/>
    <property type="project" value="UniProtKB-KW"/>
</dbReference>
<evidence type="ECO:0000256" key="8">
    <source>
        <dbReference type="ARBA" id="ARBA00023004"/>
    </source>
</evidence>
<dbReference type="PANTHER" id="PTHR30352">
    <property type="entry name" value="PYRUVATE FORMATE-LYASE-ACTIVATING ENZYME"/>
    <property type="match status" value="1"/>
</dbReference>
<name>A0A0X8JHH1_9BACT</name>
<accession>A0A0X8JHH1</accession>
<dbReference type="RefSeq" id="WP_062251309.1">
    <property type="nucleotide sequence ID" value="NZ_CP014229.1"/>
</dbReference>
<dbReference type="InterPro" id="IPR040074">
    <property type="entry name" value="BssD/PflA/YjjW"/>
</dbReference>
<keyword evidence="9" id="KW-0411">Iron-sulfur</keyword>